<feature type="domain" description="MULE transposase" evidence="1">
    <location>
        <begin position="167"/>
        <end position="263"/>
    </location>
</feature>
<protein>
    <submittedName>
        <fullName evidence="3">MULE domain-containing protein</fullName>
    </submittedName>
</protein>
<accession>A0A1I8AZ57</accession>
<reference evidence="3" key="1">
    <citation type="submission" date="2016-11" db="UniProtKB">
        <authorList>
            <consortium name="WormBaseParasite"/>
        </authorList>
    </citation>
    <scope>IDENTIFICATION</scope>
</reference>
<evidence type="ECO:0000313" key="2">
    <source>
        <dbReference type="Proteomes" id="UP000095281"/>
    </source>
</evidence>
<sequence length="463" mass="53609">MGKYFFGAVMRKVADAREGSGQHLARIGSLFVWLQNIASTTGNPVRVAVQQALTSIRHRAATTMENPSQIRSTVVQGVSTAVLGQLQNKSAMRKVIKRVRLQQQDAPPNPDNRSALVIPLNYSRYESEPGIYEQFLLADSGEGDEERILIFGRESFQDWSHLIAELYVDGTFLICPALFYQFFVVLARRNDYVLPIFYCQIRLRTLTGFIPLFTKTFEMIRLVWPMLNPDSISVDFEVAIHNAIRTVFPESHIRGCFFHLFQNLKKHLSAENLNQYNNSPEFSIHCKMIVSLAFIPQHDLIEALTILENYLPMELEPILSYFTNTYIGRIRNNMTRAPPIFVPSSWNVYTRTINNEDKTNNFCEAFHRKVQLQLGVSHPTIWKFLDELMKVVKMCDAQYEQFVAGHHAPRKRRKYEEADERILNIVNRYEIGTVVKFRHMSQNPIQTKYMSFDRARRAELNVT</sequence>
<dbReference type="InterPro" id="IPR018289">
    <property type="entry name" value="MULE_transposase_dom"/>
</dbReference>
<name>A0A1I8AZ57_MELHA</name>
<dbReference type="Proteomes" id="UP000095281">
    <property type="component" value="Unplaced"/>
</dbReference>
<dbReference type="PANTHER" id="PTHR47160">
    <property type="entry name" value="PUTATIVE-RELATED"/>
    <property type="match status" value="1"/>
</dbReference>
<evidence type="ECO:0000259" key="1">
    <source>
        <dbReference type="Pfam" id="PF10551"/>
    </source>
</evidence>
<dbReference type="OMA" id="DASHPNI"/>
<dbReference type="AlphaFoldDB" id="A0A1I8AZ57"/>
<keyword evidence="2" id="KW-1185">Reference proteome</keyword>
<dbReference type="Pfam" id="PF10551">
    <property type="entry name" value="MULE"/>
    <property type="match status" value="1"/>
</dbReference>
<organism evidence="2 3">
    <name type="scientific">Meloidogyne hapla</name>
    <name type="common">Root-knot nematode worm</name>
    <dbReference type="NCBI Taxonomy" id="6305"/>
    <lineage>
        <taxon>Eukaryota</taxon>
        <taxon>Metazoa</taxon>
        <taxon>Ecdysozoa</taxon>
        <taxon>Nematoda</taxon>
        <taxon>Chromadorea</taxon>
        <taxon>Rhabditida</taxon>
        <taxon>Tylenchina</taxon>
        <taxon>Tylenchomorpha</taxon>
        <taxon>Tylenchoidea</taxon>
        <taxon>Meloidogynidae</taxon>
        <taxon>Meloidogyninae</taxon>
        <taxon>Meloidogyne</taxon>
    </lineage>
</organism>
<evidence type="ECO:0000313" key="3">
    <source>
        <dbReference type="WBParaSite" id="MhA1_Contig1070.frz3.fgene1"/>
    </source>
</evidence>
<proteinExistence type="predicted"/>
<dbReference type="PANTHER" id="PTHR47160:SF5">
    <property type="entry name" value="MULE TRANSPOSASE DOMAIN-CONTAINING PROTEIN"/>
    <property type="match status" value="1"/>
</dbReference>
<dbReference type="WBParaSite" id="MhA1_Contig1070.frz3.fgene1">
    <property type="protein sequence ID" value="MhA1_Contig1070.frz3.fgene1"/>
    <property type="gene ID" value="MhA1_Contig1070.frz3.fgene1"/>
</dbReference>